<accession>A0A5B7I2F8</accession>
<feature type="compositionally biased region" description="Pro residues" evidence="1">
    <location>
        <begin position="46"/>
        <end position="57"/>
    </location>
</feature>
<reference evidence="2 3" key="1">
    <citation type="submission" date="2019-05" db="EMBL/GenBank/DDBJ databases">
        <title>Another draft genome of Portunus trituberculatus and its Hox gene families provides insights of decapod evolution.</title>
        <authorList>
            <person name="Jeong J.-H."/>
            <person name="Song I."/>
            <person name="Kim S."/>
            <person name="Choi T."/>
            <person name="Kim D."/>
            <person name="Ryu S."/>
            <person name="Kim W."/>
        </authorList>
    </citation>
    <scope>NUCLEOTIDE SEQUENCE [LARGE SCALE GENOMIC DNA]</scope>
    <source>
        <tissue evidence="2">Muscle</tissue>
    </source>
</reference>
<feature type="compositionally biased region" description="Basic residues" evidence="1">
    <location>
        <begin position="27"/>
        <end position="37"/>
    </location>
</feature>
<evidence type="ECO:0000313" key="3">
    <source>
        <dbReference type="Proteomes" id="UP000324222"/>
    </source>
</evidence>
<dbReference type="EMBL" id="VSRR010043338">
    <property type="protein sequence ID" value="MPC76433.1"/>
    <property type="molecule type" value="Genomic_DNA"/>
</dbReference>
<sequence length="65" mass="7179">MNQRLVTRLPVEPRIARAPSSPSTPTHQRHHHHHHHNCNNNLIALLPPPPPLPPPSSPGTIYAGD</sequence>
<dbReference type="Proteomes" id="UP000324222">
    <property type="component" value="Unassembled WGS sequence"/>
</dbReference>
<comment type="caution">
    <text evidence="2">The sequence shown here is derived from an EMBL/GenBank/DDBJ whole genome shotgun (WGS) entry which is preliminary data.</text>
</comment>
<protein>
    <submittedName>
        <fullName evidence="2">Uncharacterized protein</fullName>
    </submittedName>
</protein>
<keyword evidence="3" id="KW-1185">Reference proteome</keyword>
<evidence type="ECO:0000256" key="1">
    <source>
        <dbReference type="SAM" id="MobiDB-lite"/>
    </source>
</evidence>
<evidence type="ECO:0000313" key="2">
    <source>
        <dbReference type="EMBL" id="MPC76433.1"/>
    </source>
</evidence>
<dbReference type="AlphaFoldDB" id="A0A5B7I2F8"/>
<gene>
    <name evidence="2" type="ORF">E2C01_070843</name>
</gene>
<feature type="region of interest" description="Disordered" evidence="1">
    <location>
        <begin position="1"/>
        <end position="65"/>
    </location>
</feature>
<proteinExistence type="predicted"/>
<name>A0A5B7I2F8_PORTR</name>
<organism evidence="2 3">
    <name type="scientific">Portunus trituberculatus</name>
    <name type="common">Swimming crab</name>
    <name type="synonym">Neptunus trituberculatus</name>
    <dbReference type="NCBI Taxonomy" id="210409"/>
    <lineage>
        <taxon>Eukaryota</taxon>
        <taxon>Metazoa</taxon>
        <taxon>Ecdysozoa</taxon>
        <taxon>Arthropoda</taxon>
        <taxon>Crustacea</taxon>
        <taxon>Multicrustacea</taxon>
        <taxon>Malacostraca</taxon>
        <taxon>Eumalacostraca</taxon>
        <taxon>Eucarida</taxon>
        <taxon>Decapoda</taxon>
        <taxon>Pleocyemata</taxon>
        <taxon>Brachyura</taxon>
        <taxon>Eubrachyura</taxon>
        <taxon>Portunoidea</taxon>
        <taxon>Portunidae</taxon>
        <taxon>Portuninae</taxon>
        <taxon>Portunus</taxon>
    </lineage>
</organism>